<dbReference type="InterPro" id="IPR015867">
    <property type="entry name" value="N-reg_PII/ATP_PRibTrfase_C"/>
</dbReference>
<organism evidence="1">
    <name type="scientific">Ignavibacterium album</name>
    <dbReference type="NCBI Taxonomy" id="591197"/>
    <lineage>
        <taxon>Bacteria</taxon>
        <taxon>Pseudomonadati</taxon>
        <taxon>Ignavibacteriota</taxon>
        <taxon>Ignavibacteria</taxon>
        <taxon>Ignavibacteriales</taxon>
        <taxon>Ignavibacteriaceae</taxon>
        <taxon>Ignavibacterium</taxon>
    </lineage>
</organism>
<protein>
    <recommendedName>
        <fullName evidence="2">Nitrogen regulatory protein P-II</fullName>
    </recommendedName>
</protein>
<accession>A0A7V3E8D0</accession>
<evidence type="ECO:0008006" key="2">
    <source>
        <dbReference type="Google" id="ProtNLM"/>
    </source>
</evidence>
<dbReference type="PROSITE" id="PS51343">
    <property type="entry name" value="PII_GLNB_DOM"/>
    <property type="match status" value="1"/>
</dbReference>
<dbReference type="SUPFAM" id="SSF54913">
    <property type="entry name" value="GlnB-like"/>
    <property type="match status" value="1"/>
</dbReference>
<dbReference type="Gene3D" id="3.30.70.120">
    <property type="match status" value="1"/>
</dbReference>
<sequence>MKAVMIVYNHGITEEVNEALEGLGIRGYTKFLNVHGQGSINGEPHLGTHIWPSQNAVVLTVIKDELVDALLEKVKAIDKEAEEQGIHAFVWNIEKMV</sequence>
<dbReference type="GO" id="GO:0006808">
    <property type="term" value="P:regulation of nitrogen utilization"/>
    <property type="evidence" value="ECO:0007669"/>
    <property type="project" value="InterPro"/>
</dbReference>
<dbReference type="Pfam" id="PF00543">
    <property type="entry name" value="P-II"/>
    <property type="match status" value="1"/>
</dbReference>
<dbReference type="InterPro" id="IPR011322">
    <property type="entry name" value="N-reg_PII-like_a/b"/>
</dbReference>
<comment type="caution">
    <text evidence="1">The sequence shown here is derived from an EMBL/GenBank/DDBJ whole genome shotgun (WGS) entry which is preliminary data.</text>
</comment>
<evidence type="ECO:0000313" key="1">
    <source>
        <dbReference type="EMBL" id="HFI92119.1"/>
    </source>
</evidence>
<dbReference type="AlphaFoldDB" id="A0A7V3E8D0"/>
<gene>
    <name evidence="1" type="ORF">ENS31_11435</name>
</gene>
<dbReference type="InterPro" id="IPR002187">
    <property type="entry name" value="N-reg_PII"/>
</dbReference>
<proteinExistence type="predicted"/>
<dbReference type="EMBL" id="DSUJ01000010">
    <property type="protein sequence ID" value="HFI92119.1"/>
    <property type="molecule type" value="Genomic_DNA"/>
</dbReference>
<reference evidence="1" key="1">
    <citation type="journal article" date="2020" name="mSystems">
        <title>Genome- and Community-Level Interaction Insights into Carbon Utilization and Element Cycling Functions of Hydrothermarchaeota in Hydrothermal Sediment.</title>
        <authorList>
            <person name="Zhou Z."/>
            <person name="Liu Y."/>
            <person name="Xu W."/>
            <person name="Pan J."/>
            <person name="Luo Z.H."/>
            <person name="Li M."/>
        </authorList>
    </citation>
    <scope>NUCLEOTIDE SEQUENCE [LARGE SCALE GENOMIC DNA]</scope>
    <source>
        <strain evidence="1">SpSt-479</strain>
    </source>
</reference>
<name>A0A7V3E8D0_9BACT</name>
<dbReference type="NCBIfam" id="NF045581">
    <property type="entry name" value="PG0541_fam"/>
    <property type="match status" value="1"/>
</dbReference>
<dbReference type="GO" id="GO:0030234">
    <property type="term" value="F:enzyme regulator activity"/>
    <property type="evidence" value="ECO:0007669"/>
    <property type="project" value="InterPro"/>
</dbReference>